<name>A0AAV9Y2E2_9CRYT</name>
<keyword evidence="2" id="KW-1185">Reference proteome</keyword>
<sequence>MEKTNINVITCCHCNTKNEYIDSIFVKCYFCTTINFVGYPSIGKIVQCIKVLCPRCVSYTTVPKDCTTCRCIRCGLFMIVDSIVSLKREESKTESESSSEVIQC</sequence>
<accession>A0AAV9Y2E2</accession>
<gene>
    <name evidence="1" type="ORF">RS030_101626</name>
</gene>
<comment type="caution">
    <text evidence="1">The sequence shown here is derived from an EMBL/GenBank/DDBJ whole genome shotgun (WGS) entry which is preliminary data.</text>
</comment>
<organism evidence="1 2">
    <name type="scientific">Cryptosporidium xiaoi</name>
    <dbReference type="NCBI Taxonomy" id="659607"/>
    <lineage>
        <taxon>Eukaryota</taxon>
        <taxon>Sar</taxon>
        <taxon>Alveolata</taxon>
        <taxon>Apicomplexa</taxon>
        <taxon>Conoidasida</taxon>
        <taxon>Coccidia</taxon>
        <taxon>Eucoccidiorida</taxon>
        <taxon>Eimeriorina</taxon>
        <taxon>Cryptosporidiidae</taxon>
        <taxon>Cryptosporidium</taxon>
    </lineage>
</organism>
<dbReference type="AlphaFoldDB" id="A0AAV9Y2E2"/>
<dbReference type="Proteomes" id="UP001311799">
    <property type="component" value="Unassembled WGS sequence"/>
</dbReference>
<reference evidence="1 2" key="1">
    <citation type="submission" date="2023-10" db="EMBL/GenBank/DDBJ databases">
        <title>Comparative genomics analysis reveals potential genetic determinants of host preference in Cryptosporidium xiaoi.</title>
        <authorList>
            <person name="Xiao L."/>
            <person name="Li J."/>
        </authorList>
    </citation>
    <scope>NUCLEOTIDE SEQUENCE [LARGE SCALE GENOMIC DNA]</scope>
    <source>
        <strain evidence="1 2">52996</strain>
    </source>
</reference>
<dbReference type="EMBL" id="JAWDEY010000001">
    <property type="protein sequence ID" value="KAK6591180.1"/>
    <property type="molecule type" value="Genomic_DNA"/>
</dbReference>
<evidence type="ECO:0000313" key="2">
    <source>
        <dbReference type="Proteomes" id="UP001311799"/>
    </source>
</evidence>
<protein>
    <submittedName>
        <fullName evidence="1">Uncharacterized protein</fullName>
    </submittedName>
</protein>
<evidence type="ECO:0000313" key="1">
    <source>
        <dbReference type="EMBL" id="KAK6591180.1"/>
    </source>
</evidence>
<proteinExistence type="predicted"/>